<reference evidence="3" key="2">
    <citation type="submission" date="2021-01" db="EMBL/GenBank/DDBJ databases">
        <authorList>
            <person name="Schikora-Tamarit M.A."/>
        </authorList>
    </citation>
    <scope>NUCLEOTIDE SEQUENCE</scope>
    <source>
        <strain evidence="3">CBS2887</strain>
    </source>
</reference>
<feature type="compositionally biased region" description="Basic and acidic residues" evidence="2">
    <location>
        <begin position="301"/>
        <end position="318"/>
    </location>
</feature>
<feature type="compositionally biased region" description="Acidic residues" evidence="2">
    <location>
        <begin position="263"/>
        <end position="283"/>
    </location>
</feature>
<feature type="compositionally biased region" description="Acidic residues" evidence="2">
    <location>
        <begin position="364"/>
        <end position="376"/>
    </location>
</feature>
<reference evidence="3" key="1">
    <citation type="journal article" date="2021" name="Open Biol.">
        <title>Shared evolutionary footprints suggest mitochondrial oxidative damage underlies multiple complex I losses in fungi.</title>
        <authorList>
            <person name="Schikora-Tamarit M.A."/>
            <person name="Marcet-Houben M."/>
            <person name="Nosek J."/>
            <person name="Gabaldon T."/>
        </authorList>
    </citation>
    <scope>NUCLEOTIDE SEQUENCE</scope>
    <source>
        <strain evidence="3">CBS2887</strain>
    </source>
</reference>
<evidence type="ECO:0000313" key="4">
    <source>
        <dbReference type="Proteomes" id="UP000774326"/>
    </source>
</evidence>
<dbReference type="EMBL" id="JAEUBG010000626">
    <property type="protein sequence ID" value="KAH3687764.1"/>
    <property type="molecule type" value="Genomic_DNA"/>
</dbReference>
<keyword evidence="4" id="KW-1185">Reference proteome</keyword>
<feature type="coiled-coil region" evidence="1">
    <location>
        <begin position="98"/>
        <end position="132"/>
    </location>
</feature>
<feature type="region of interest" description="Disordered" evidence="2">
    <location>
        <begin position="260"/>
        <end position="376"/>
    </location>
</feature>
<evidence type="ECO:0000313" key="3">
    <source>
        <dbReference type="EMBL" id="KAH3687764.1"/>
    </source>
</evidence>
<feature type="compositionally biased region" description="Acidic residues" evidence="2">
    <location>
        <begin position="291"/>
        <end position="300"/>
    </location>
</feature>
<comment type="caution">
    <text evidence="3">The sequence shown here is derived from an EMBL/GenBank/DDBJ whole genome shotgun (WGS) entry which is preliminary data.</text>
</comment>
<proteinExistence type="predicted"/>
<name>A0A9P8QE58_WICPI</name>
<gene>
    <name evidence="3" type="ORF">WICPIJ_001248</name>
</gene>
<dbReference type="Proteomes" id="UP000774326">
    <property type="component" value="Unassembled WGS sequence"/>
</dbReference>
<protein>
    <submittedName>
        <fullName evidence="3">Uncharacterized protein</fullName>
    </submittedName>
</protein>
<dbReference type="AlphaFoldDB" id="A0A9P8QE58"/>
<accession>A0A9P8QE58</accession>
<evidence type="ECO:0000256" key="2">
    <source>
        <dbReference type="SAM" id="MobiDB-lite"/>
    </source>
</evidence>
<organism evidence="3 4">
    <name type="scientific">Wickerhamomyces pijperi</name>
    <name type="common">Yeast</name>
    <name type="synonym">Pichia pijperi</name>
    <dbReference type="NCBI Taxonomy" id="599730"/>
    <lineage>
        <taxon>Eukaryota</taxon>
        <taxon>Fungi</taxon>
        <taxon>Dikarya</taxon>
        <taxon>Ascomycota</taxon>
        <taxon>Saccharomycotina</taxon>
        <taxon>Saccharomycetes</taxon>
        <taxon>Phaffomycetales</taxon>
        <taxon>Wickerhamomycetaceae</taxon>
        <taxon>Wickerhamomyces</taxon>
    </lineage>
</organism>
<evidence type="ECO:0000256" key="1">
    <source>
        <dbReference type="SAM" id="Coils"/>
    </source>
</evidence>
<sequence length="376" mass="42701">MVLSEYEIKKVTTERSTIRHLTQIPLEEFVVSTTKSIGIFRSLLYENGLNACSPSLVKSNVNIANIRFQSCLQEASVNLLTFKGLLEDIAHVKDELSEESLDKQLQSQTALVEELERRIDALNTKRQDILVINDVISSLEKTNESFSYTEEELIEVFGEATAKEIMNHGNTRVQMKSVAAPAASTTEQDLMKEEDTPSKSILVKYYSFTAKISTDEETLTDERAKLLSSIKSYEDDLTQLKEDFKTKYAMLHSVKTILGLTSEDQDQDQEEQEQEQEEDIDMVDADRDRSEEEEEEEEERDDKKAAPKSAEGDAKVEEIEVEGETEVKEEKDVDMDQGSGQDHNEVKEDIESQIQTDKNVKSEGDEEDDEDDVNLI</sequence>
<keyword evidence="1" id="KW-0175">Coiled coil</keyword>